<dbReference type="PANTHER" id="PTHR12903">
    <property type="entry name" value="MITOCHONDRIAL RIBOSOMAL PROTEIN L24"/>
    <property type="match status" value="1"/>
</dbReference>
<dbReference type="PROSITE" id="PS01108">
    <property type="entry name" value="RIBOSOMAL_L24"/>
    <property type="match status" value="1"/>
</dbReference>
<dbReference type="InterPro" id="IPR041988">
    <property type="entry name" value="Ribosomal_uL24_KOW"/>
</dbReference>
<sequence>MANRIRTGDEVIVISGKDRGKTGKVIRVEPKRDRLFVEGLNIIKRHTRATQAPGSDAVTSAGGVIEKEGPIHVSNVMLIDPKDNKPTRLGVTRENGVRSRVTRRSGTKLD</sequence>
<dbReference type="InterPro" id="IPR005825">
    <property type="entry name" value="Ribosomal_uL24_CS"/>
</dbReference>
<keyword evidence="3" id="KW-0687">Ribonucleoprotein</keyword>
<keyword evidence="2" id="KW-0689">Ribosomal protein</keyword>
<feature type="domain" description="KOW" evidence="5">
    <location>
        <begin position="4"/>
        <end position="31"/>
    </location>
</feature>
<proteinExistence type="inferred from homology"/>
<evidence type="ECO:0000256" key="4">
    <source>
        <dbReference type="SAM" id="MobiDB-lite"/>
    </source>
</evidence>
<dbReference type="NCBIfam" id="TIGR01079">
    <property type="entry name" value="rplX_bact"/>
    <property type="match status" value="1"/>
</dbReference>
<feature type="region of interest" description="Disordered" evidence="4">
    <location>
        <begin position="82"/>
        <end position="110"/>
    </location>
</feature>
<dbReference type="AlphaFoldDB" id="A0A6J7IBE3"/>
<evidence type="ECO:0000256" key="1">
    <source>
        <dbReference type="ARBA" id="ARBA00010618"/>
    </source>
</evidence>
<name>A0A6J7IBE3_9ZZZZ</name>
<dbReference type="GO" id="GO:0003723">
    <property type="term" value="F:RNA binding"/>
    <property type="evidence" value="ECO:0007669"/>
    <property type="project" value="InterPro"/>
</dbReference>
<evidence type="ECO:0000313" key="6">
    <source>
        <dbReference type="EMBL" id="CAB4928235.1"/>
    </source>
</evidence>
<evidence type="ECO:0000259" key="5">
    <source>
        <dbReference type="SMART" id="SM00739"/>
    </source>
</evidence>
<dbReference type="HAMAP" id="MF_01326_B">
    <property type="entry name" value="Ribosomal_uL24_B"/>
    <property type="match status" value="1"/>
</dbReference>
<dbReference type="SUPFAM" id="SSF50104">
    <property type="entry name" value="Translation proteins SH3-like domain"/>
    <property type="match status" value="1"/>
</dbReference>
<feature type="compositionally biased region" description="Basic residues" evidence="4">
    <location>
        <begin position="100"/>
        <end position="110"/>
    </location>
</feature>
<evidence type="ECO:0000256" key="3">
    <source>
        <dbReference type="ARBA" id="ARBA00023274"/>
    </source>
</evidence>
<dbReference type="GO" id="GO:0006412">
    <property type="term" value="P:translation"/>
    <property type="evidence" value="ECO:0007669"/>
    <property type="project" value="InterPro"/>
</dbReference>
<accession>A0A6J7IBE3</accession>
<dbReference type="InterPro" id="IPR008991">
    <property type="entry name" value="Translation_prot_SH3-like_sf"/>
</dbReference>
<dbReference type="Pfam" id="PF00467">
    <property type="entry name" value="KOW"/>
    <property type="match status" value="1"/>
</dbReference>
<dbReference type="GO" id="GO:0005840">
    <property type="term" value="C:ribosome"/>
    <property type="evidence" value="ECO:0007669"/>
    <property type="project" value="UniProtKB-KW"/>
</dbReference>
<dbReference type="SMART" id="SM00739">
    <property type="entry name" value="KOW"/>
    <property type="match status" value="1"/>
</dbReference>
<dbReference type="InterPro" id="IPR014722">
    <property type="entry name" value="Rib_uL2_dom2"/>
</dbReference>
<protein>
    <submittedName>
        <fullName evidence="6">Unannotated protein</fullName>
    </submittedName>
</protein>
<dbReference type="Pfam" id="PF17136">
    <property type="entry name" value="ribosomal_L24"/>
    <property type="match status" value="1"/>
</dbReference>
<reference evidence="6" key="1">
    <citation type="submission" date="2020-05" db="EMBL/GenBank/DDBJ databases">
        <authorList>
            <person name="Chiriac C."/>
            <person name="Salcher M."/>
            <person name="Ghai R."/>
            <person name="Kavagutti S V."/>
        </authorList>
    </citation>
    <scope>NUCLEOTIDE SEQUENCE</scope>
</reference>
<dbReference type="InterPro" id="IPR057264">
    <property type="entry name" value="Ribosomal_uL24_C"/>
</dbReference>
<organism evidence="6">
    <name type="scientific">freshwater metagenome</name>
    <dbReference type="NCBI Taxonomy" id="449393"/>
    <lineage>
        <taxon>unclassified sequences</taxon>
        <taxon>metagenomes</taxon>
        <taxon>ecological metagenomes</taxon>
    </lineage>
</organism>
<dbReference type="InterPro" id="IPR003256">
    <property type="entry name" value="Ribosomal_uL24"/>
</dbReference>
<dbReference type="CDD" id="cd06089">
    <property type="entry name" value="KOW_RPL26"/>
    <property type="match status" value="1"/>
</dbReference>
<dbReference type="Gene3D" id="2.30.30.30">
    <property type="match status" value="1"/>
</dbReference>
<dbReference type="InterPro" id="IPR005824">
    <property type="entry name" value="KOW"/>
</dbReference>
<dbReference type="GO" id="GO:0003735">
    <property type="term" value="F:structural constituent of ribosome"/>
    <property type="evidence" value="ECO:0007669"/>
    <property type="project" value="InterPro"/>
</dbReference>
<dbReference type="EMBL" id="CAFBMX010000004">
    <property type="protein sequence ID" value="CAB4928235.1"/>
    <property type="molecule type" value="Genomic_DNA"/>
</dbReference>
<comment type="similarity">
    <text evidence="1">Belongs to the universal ribosomal protein uL24 family.</text>
</comment>
<evidence type="ECO:0000256" key="2">
    <source>
        <dbReference type="ARBA" id="ARBA00022980"/>
    </source>
</evidence>
<gene>
    <name evidence="6" type="ORF">UFOPK3674_00990</name>
</gene>
<dbReference type="GO" id="GO:1990904">
    <property type="term" value="C:ribonucleoprotein complex"/>
    <property type="evidence" value="ECO:0007669"/>
    <property type="project" value="UniProtKB-KW"/>
</dbReference>